<evidence type="ECO:0000313" key="2">
    <source>
        <dbReference type="Proteomes" id="UP000561617"/>
    </source>
</evidence>
<dbReference type="EMBL" id="JAASTW010000007">
    <property type="protein sequence ID" value="MBC1488783.1"/>
    <property type="molecule type" value="Genomic_DNA"/>
</dbReference>
<dbReference type="Proteomes" id="UP000561617">
    <property type="component" value="Unassembled WGS sequence"/>
</dbReference>
<dbReference type="AlphaFoldDB" id="A0A7X0X700"/>
<reference evidence="1 2" key="1">
    <citation type="submission" date="2020-03" db="EMBL/GenBank/DDBJ databases">
        <title>Soil Listeria distribution.</title>
        <authorList>
            <person name="Liao J."/>
            <person name="Wiedmann M."/>
        </authorList>
    </citation>
    <scope>NUCLEOTIDE SEQUENCE [LARGE SCALE GENOMIC DNA]</scope>
    <source>
        <strain evidence="1 2">FSL L7-1554</strain>
    </source>
</reference>
<protein>
    <recommendedName>
        <fullName evidence="3">Tetratricopeptide repeat protein</fullName>
    </recommendedName>
</protein>
<dbReference type="InterPro" id="IPR011990">
    <property type="entry name" value="TPR-like_helical_dom_sf"/>
</dbReference>
<proteinExistence type="predicted"/>
<comment type="caution">
    <text evidence="1">The sequence shown here is derived from an EMBL/GenBank/DDBJ whole genome shotgun (WGS) entry which is preliminary data.</text>
</comment>
<dbReference type="InterPro" id="IPR019734">
    <property type="entry name" value="TPR_rpt"/>
</dbReference>
<evidence type="ECO:0008006" key="3">
    <source>
        <dbReference type="Google" id="ProtNLM"/>
    </source>
</evidence>
<evidence type="ECO:0000313" key="1">
    <source>
        <dbReference type="EMBL" id="MBC1488783.1"/>
    </source>
</evidence>
<name>A0A7X0X700_9LIST</name>
<accession>A0A7X0X700</accession>
<gene>
    <name evidence="1" type="ORF">HCJ38_07090</name>
</gene>
<organism evidence="1 2">
    <name type="scientific">Listeria immobilis</name>
    <dbReference type="NCBI Taxonomy" id="2713502"/>
    <lineage>
        <taxon>Bacteria</taxon>
        <taxon>Bacillati</taxon>
        <taxon>Bacillota</taxon>
        <taxon>Bacilli</taxon>
        <taxon>Bacillales</taxon>
        <taxon>Listeriaceae</taxon>
        <taxon>Listeria</taxon>
    </lineage>
</organism>
<dbReference type="SUPFAM" id="SSF48452">
    <property type="entry name" value="TPR-like"/>
    <property type="match status" value="1"/>
</dbReference>
<sequence length="320" mass="37369">MSYLEDLEMAWQMEDDAEKIKVLERAIASADMYNDVDNAIEAREMLIDTCLTAGFPKKQLQAFSWLVKKWEDDESIIDLYSFFWKYKWISEHVPTFDEISKEQVDNLLLDMKTKFEQQNYSLRPYYKVTTLAAMRMGDTKKAKQYFEKWHSTKADYLNDCPACETNDQVHYYCFTQDYETAKKVAKPIIKGKQRCAEVPHLTYGNMALAYLELGDTKMAQECFDKGYPLVKNKSALVPPLANLLQYLIRSKQLEKAREVFDTNKETALQSESGLDRLLFLQAAYPLFDAEKEAELVEQTEALTAKFDTRNENNYYSNRLK</sequence>
<dbReference type="RefSeq" id="WP_185380939.1">
    <property type="nucleotide sequence ID" value="NZ_JAASTW010000007.1"/>
</dbReference>
<dbReference type="Gene3D" id="1.25.40.10">
    <property type="entry name" value="Tetratricopeptide repeat domain"/>
    <property type="match status" value="1"/>
</dbReference>
<dbReference type="Pfam" id="PF13181">
    <property type="entry name" value="TPR_8"/>
    <property type="match status" value="1"/>
</dbReference>